<gene>
    <name evidence="1" type="ORF">OIU79_025383</name>
</gene>
<keyword evidence="2" id="KW-1185">Reference proteome</keyword>
<dbReference type="Proteomes" id="UP001151532">
    <property type="component" value="Chromosome 15Z"/>
</dbReference>
<proteinExistence type="predicted"/>
<accession>A0A9Q1A7C2</accession>
<dbReference type="EMBL" id="JAPFFK010000006">
    <property type="protein sequence ID" value="KAJ6760529.1"/>
    <property type="molecule type" value="Genomic_DNA"/>
</dbReference>
<sequence length="31" mass="3680">MFSPEINIDTLMSNFRNEQKPCYTFIRLSPS</sequence>
<name>A0A9Q1A7C2_SALPP</name>
<organism evidence="1 2">
    <name type="scientific">Salix purpurea</name>
    <name type="common">Purple osier willow</name>
    <dbReference type="NCBI Taxonomy" id="77065"/>
    <lineage>
        <taxon>Eukaryota</taxon>
        <taxon>Viridiplantae</taxon>
        <taxon>Streptophyta</taxon>
        <taxon>Embryophyta</taxon>
        <taxon>Tracheophyta</taxon>
        <taxon>Spermatophyta</taxon>
        <taxon>Magnoliopsida</taxon>
        <taxon>eudicotyledons</taxon>
        <taxon>Gunneridae</taxon>
        <taxon>Pentapetalae</taxon>
        <taxon>rosids</taxon>
        <taxon>fabids</taxon>
        <taxon>Malpighiales</taxon>
        <taxon>Salicaceae</taxon>
        <taxon>Saliceae</taxon>
        <taxon>Salix</taxon>
    </lineage>
</organism>
<evidence type="ECO:0000313" key="2">
    <source>
        <dbReference type="Proteomes" id="UP001151532"/>
    </source>
</evidence>
<evidence type="ECO:0000313" key="1">
    <source>
        <dbReference type="EMBL" id="KAJ6760529.1"/>
    </source>
</evidence>
<reference evidence="1" key="2">
    <citation type="journal article" date="2023" name="Int. J. Mol. Sci.">
        <title>De Novo Assembly and Annotation of 11 Diverse Shrub Willow (Salix) Genomes Reveals Novel Gene Organization in Sex-Linked Regions.</title>
        <authorList>
            <person name="Hyden B."/>
            <person name="Feng K."/>
            <person name="Yates T.B."/>
            <person name="Jawdy S."/>
            <person name="Cereghino C."/>
            <person name="Smart L.B."/>
            <person name="Muchero W."/>
        </authorList>
    </citation>
    <scope>NUCLEOTIDE SEQUENCE</scope>
    <source>
        <tissue evidence="1">Shoot tip</tissue>
    </source>
</reference>
<dbReference type="AlphaFoldDB" id="A0A9Q1A7C2"/>
<comment type="caution">
    <text evidence="1">The sequence shown here is derived from an EMBL/GenBank/DDBJ whole genome shotgun (WGS) entry which is preliminary data.</text>
</comment>
<reference evidence="1" key="1">
    <citation type="submission" date="2022-11" db="EMBL/GenBank/DDBJ databases">
        <authorList>
            <person name="Hyden B.L."/>
            <person name="Feng K."/>
            <person name="Yates T."/>
            <person name="Jawdy S."/>
            <person name="Smart L.B."/>
            <person name="Muchero W."/>
        </authorList>
    </citation>
    <scope>NUCLEOTIDE SEQUENCE</scope>
    <source>
        <tissue evidence="1">Shoot tip</tissue>
    </source>
</reference>
<protein>
    <submittedName>
        <fullName evidence="1">Uncharacterized protein</fullName>
    </submittedName>
</protein>